<feature type="signal peptide" evidence="1">
    <location>
        <begin position="1"/>
        <end position="23"/>
    </location>
</feature>
<sequence>MAILKINFILLIVATVFISKAACLYSQRFLGGLKGSDQLFRIICDKNESDTEFNTLVNNSVTEANICIEESMIAATINHNLIKNQRPDLNLISKVACDVGPLVSNCLYNMTKRFDFCYDQKIKNLIERFYEYDRRSRDLMCNDQRGRLKSVLSRMKCIGKRKDLNSCFKTEKDILETFKNVKPSVNEALNAFSYLSDNCTRLREIETCVSKSISPCQDEVPTMFLLSTEDLSTYSLENTIQEIFSLARNTTRCEINEKKISQIEAVV</sequence>
<dbReference type="Pfam" id="PF07165">
    <property type="entry name" value="DUF1397"/>
    <property type="match status" value="1"/>
</dbReference>
<dbReference type="Proteomes" id="UP000639338">
    <property type="component" value="Unassembled WGS sequence"/>
</dbReference>
<dbReference type="AlphaFoldDB" id="A0A835CNQ1"/>
<dbReference type="InterPro" id="IPR009832">
    <property type="entry name" value="DUF1397"/>
</dbReference>
<organism evidence="2 3">
    <name type="scientific">Aphidius gifuensis</name>
    <name type="common">Parasitoid wasp</name>
    <dbReference type="NCBI Taxonomy" id="684658"/>
    <lineage>
        <taxon>Eukaryota</taxon>
        <taxon>Metazoa</taxon>
        <taxon>Ecdysozoa</taxon>
        <taxon>Arthropoda</taxon>
        <taxon>Hexapoda</taxon>
        <taxon>Insecta</taxon>
        <taxon>Pterygota</taxon>
        <taxon>Neoptera</taxon>
        <taxon>Endopterygota</taxon>
        <taxon>Hymenoptera</taxon>
        <taxon>Apocrita</taxon>
        <taxon>Ichneumonoidea</taxon>
        <taxon>Braconidae</taxon>
        <taxon>Aphidiinae</taxon>
        <taxon>Aphidius</taxon>
    </lineage>
</organism>
<protein>
    <recommendedName>
        <fullName evidence="4">Odorant-binding protein</fullName>
    </recommendedName>
</protein>
<comment type="caution">
    <text evidence="2">The sequence shown here is derived from an EMBL/GenBank/DDBJ whole genome shotgun (WGS) entry which is preliminary data.</text>
</comment>
<name>A0A835CNQ1_APHGI</name>
<dbReference type="EMBL" id="JACMRX010000005">
    <property type="protein sequence ID" value="KAF7988338.1"/>
    <property type="molecule type" value="Genomic_DNA"/>
</dbReference>
<evidence type="ECO:0008006" key="4">
    <source>
        <dbReference type="Google" id="ProtNLM"/>
    </source>
</evidence>
<reference evidence="2 3" key="1">
    <citation type="submission" date="2020-08" db="EMBL/GenBank/DDBJ databases">
        <title>Aphidius gifuensis genome sequencing and assembly.</title>
        <authorList>
            <person name="Du Z."/>
        </authorList>
    </citation>
    <scope>NUCLEOTIDE SEQUENCE [LARGE SCALE GENOMIC DNA]</scope>
    <source>
        <strain evidence="2">YNYX2018</strain>
        <tissue evidence="2">Adults</tissue>
    </source>
</reference>
<keyword evidence="3" id="KW-1185">Reference proteome</keyword>
<evidence type="ECO:0000256" key="1">
    <source>
        <dbReference type="SAM" id="SignalP"/>
    </source>
</evidence>
<accession>A0A835CNQ1</accession>
<proteinExistence type="predicted"/>
<gene>
    <name evidence="2" type="ORF">HCN44_000911</name>
</gene>
<keyword evidence="1" id="KW-0732">Signal</keyword>
<evidence type="ECO:0000313" key="3">
    <source>
        <dbReference type="Proteomes" id="UP000639338"/>
    </source>
</evidence>
<evidence type="ECO:0000313" key="2">
    <source>
        <dbReference type="EMBL" id="KAF7988338.1"/>
    </source>
</evidence>
<feature type="chain" id="PRO_5032285337" description="Odorant-binding protein" evidence="1">
    <location>
        <begin position="24"/>
        <end position="267"/>
    </location>
</feature>